<dbReference type="Gene3D" id="3.40.50.720">
    <property type="entry name" value="NAD(P)-binding Rossmann-like Domain"/>
    <property type="match status" value="2"/>
</dbReference>
<dbReference type="InterPro" id="IPR036291">
    <property type="entry name" value="NAD(P)-bd_dom_sf"/>
</dbReference>
<dbReference type="InterPro" id="IPR006140">
    <property type="entry name" value="D-isomer_DH_NAD-bd"/>
</dbReference>
<gene>
    <name evidence="3" type="ORF">Kpol_479p2</name>
</gene>
<dbReference type="InterPro" id="IPR050223">
    <property type="entry name" value="D-isomer_2-hydroxyacid_DH"/>
</dbReference>
<dbReference type="OrthoDB" id="298012at2759"/>
<evidence type="ECO:0000256" key="1">
    <source>
        <dbReference type="ARBA" id="ARBA00023002"/>
    </source>
</evidence>
<evidence type="ECO:0000313" key="4">
    <source>
        <dbReference type="Proteomes" id="UP000000267"/>
    </source>
</evidence>
<dbReference type="PhylomeDB" id="A7TQB5"/>
<dbReference type="SUPFAM" id="SSF51735">
    <property type="entry name" value="NAD(P)-binding Rossmann-fold domains"/>
    <property type="match status" value="1"/>
</dbReference>
<dbReference type="EMBL" id="DS480456">
    <property type="protein sequence ID" value="EDO15514.1"/>
    <property type="molecule type" value="Genomic_DNA"/>
</dbReference>
<dbReference type="Proteomes" id="UP000000267">
    <property type="component" value="Unassembled WGS sequence"/>
</dbReference>
<dbReference type="STRING" id="436907.A7TQB5"/>
<dbReference type="SUPFAM" id="SSF52283">
    <property type="entry name" value="Formate/glycerate dehydrogenase catalytic domain-like"/>
    <property type="match status" value="1"/>
</dbReference>
<reference evidence="3 4" key="1">
    <citation type="journal article" date="2007" name="Proc. Natl. Acad. Sci. U.S.A.">
        <title>Independent sorting-out of thousands of duplicated gene pairs in two yeast species descended from a whole-genome duplication.</title>
        <authorList>
            <person name="Scannell D.R."/>
            <person name="Frank A.C."/>
            <person name="Conant G.C."/>
            <person name="Byrne K.P."/>
            <person name="Woolfit M."/>
            <person name="Wolfe K.H."/>
        </authorList>
    </citation>
    <scope>NUCLEOTIDE SEQUENCE [LARGE SCALE GENOMIC DNA]</scope>
    <source>
        <strain evidence="4">ATCC 22028 / DSM 70294 / BCRC 21397 / CBS 2163 / NBRC 10782 / NRRL Y-8283 / UCD 57-17</strain>
    </source>
</reference>
<dbReference type="OMA" id="RGSCIDE"/>
<dbReference type="PANTHER" id="PTHR10996:SF279">
    <property type="entry name" value="2-HYDROXYACID DEHYDROGENASE YPL113C-RELATED"/>
    <property type="match status" value="1"/>
</dbReference>
<keyword evidence="4" id="KW-1185">Reference proteome</keyword>
<dbReference type="AlphaFoldDB" id="A7TQB5"/>
<organism evidence="4">
    <name type="scientific">Vanderwaltozyma polyspora (strain ATCC 22028 / DSM 70294 / BCRC 21397 / CBS 2163 / NBRC 10782 / NRRL Y-8283 / UCD 57-17)</name>
    <name type="common">Kluyveromyces polysporus</name>
    <dbReference type="NCBI Taxonomy" id="436907"/>
    <lineage>
        <taxon>Eukaryota</taxon>
        <taxon>Fungi</taxon>
        <taxon>Dikarya</taxon>
        <taxon>Ascomycota</taxon>
        <taxon>Saccharomycotina</taxon>
        <taxon>Saccharomycetes</taxon>
        <taxon>Saccharomycetales</taxon>
        <taxon>Saccharomycetaceae</taxon>
        <taxon>Vanderwaltozyma</taxon>
    </lineage>
</organism>
<evidence type="ECO:0000259" key="2">
    <source>
        <dbReference type="Pfam" id="PF02826"/>
    </source>
</evidence>
<dbReference type="eggNOG" id="KOG0069">
    <property type="taxonomic scope" value="Eukaryota"/>
</dbReference>
<accession>A7TQB5</accession>
<dbReference type="KEGG" id="vpo:Kpol_479p2"/>
<dbReference type="GO" id="GO:0051287">
    <property type="term" value="F:NAD binding"/>
    <property type="evidence" value="ECO:0007669"/>
    <property type="project" value="InterPro"/>
</dbReference>
<proteinExistence type="predicted"/>
<dbReference type="GO" id="GO:0030267">
    <property type="term" value="F:glyoxylate reductase (NADPH) activity"/>
    <property type="evidence" value="ECO:0007669"/>
    <property type="project" value="TreeGrafter"/>
</dbReference>
<dbReference type="HOGENOM" id="CLU_019796_1_2_1"/>
<name>A7TQB5_VANPO</name>
<evidence type="ECO:0000313" key="3">
    <source>
        <dbReference type="EMBL" id="EDO15514.1"/>
    </source>
</evidence>
<protein>
    <recommendedName>
        <fullName evidence="2">D-isomer specific 2-hydroxyacid dehydrogenase NAD-binding domain-containing protein</fullName>
    </recommendedName>
</protein>
<dbReference type="PANTHER" id="PTHR10996">
    <property type="entry name" value="2-HYDROXYACID DEHYDROGENASE-RELATED"/>
    <property type="match status" value="1"/>
</dbReference>
<sequence>MTVMIETKPKIVVPYLYIWDVADSSKEWAEVSEHVEFIRYKMSTREDFIQFLQTSEIQGFWVAEEFFTVLGNPSDYWDYFPDSLKVILVPWVGCDFIDGKRLRSEKNITLCNIGPHAASNVSDLAVFLVLSCFRMTSYWEHCFRIVENGDIESCKQYIGGSLQDNKEMSLSKGKNEEYVYRFPTKPESSFTNIAENYTVGGKIMDSPTNKNVLILGFGSIGQTIGKRLKFGLDMNIFYYKRSGPVARDVLNYDATYCTSLKEEETWRIADVIILSLPSDDSTSNLINDQTISMCKKGVRIINIGRGSCIDEDALIRGLDSGQVNSCGLDVYKNETAPIDNRLLRRWDVTLLPHIGSAVADIIHRQTVVTLENIKDIFIDGGSGIYVVN</sequence>
<dbReference type="GO" id="GO:0005829">
    <property type="term" value="C:cytosol"/>
    <property type="evidence" value="ECO:0007669"/>
    <property type="project" value="TreeGrafter"/>
</dbReference>
<dbReference type="Pfam" id="PF02826">
    <property type="entry name" value="2-Hacid_dh_C"/>
    <property type="match status" value="1"/>
</dbReference>
<dbReference type="FunCoup" id="A7TQB5">
    <property type="interactions" value="57"/>
</dbReference>
<keyword evidence="1" id="KW-0560">Oxidoreductase</keyword>
<dbReference type="RefSeq" id="XP_001643372.1">
    <property type="nucleotide sequence ID" value="XM_001643322.1"/>
</dbReference>
<dbReference type="GeneID" id="5543599"/>
<dbReference type="GO" id="GO:0016618">
    <property type="term" value="F:hydroxypyruvate reductase [NAD(P)H] activity"/>
    <property type="evidence" value="ECO:0007669"/>
    <property type="project" value="TreeGrafter"/>
</dbReference>
<dbReference type="InParanoid" id="A7TQB5"/>
<feature type="domain" description="D-isomer specific 2-hydroxyacid dehydrogenase NAD-binding" evidence="2">
    <location>
        <begin position="206"/>
        <end position="355"/>
    </location>
</feature>